<dbReference type="PANTHER" id="PTHR19328:SF75">
    <property type="entry name" value="ALDOSE SUGAR DEHYDROGENASE YLII"/>
    <property type="match status" value="1"/>
</dbReference>
<dbReference type="InterPro" id="IPR022409">
    <property type="entry name" value="PKD/Chitinase_dom"/>
</dbReference>
<comment type="PTM">
    <text evidence="6">Binds 1 heme c group covalently per subunit.</text>
</comment>
<dbReference type="AlphaFoldDB" id="A0A9X1QBT8"/>
<protein>
    <submittedName>
        <fullName evidence="11">PQQ-dependent sugar dehydrogenase</fullName>
    </submittedName>
</protein>
<dbReference type="InterPro" id="IPR013783">
    <property type="entry name" value="Ig-like_fold"/>
</dbReference>
<evidence type="ECO:0000256" key="1">
    <source>
        <dbReference type="ARBA" id="ARBA00022448"/>
    </source>
</evidence>
<dbReference type="InterPro" id="IPR002324">
    <property type="entry name" value="Cyt_c_ID"/>
</dbReference>
<dbReference type="Gene3D" id="1.10.760.10">
    <property type="entry name" value="Cytochrome c-like domain"/>
    <property type="match status" value="1"/>
</dbReference>
<dbReference type="GO" id="GO:0020037">
    <property type="term" value="F:heme binding"/>
    <property type="evidence" value="ECO:0007669"/>
    <property type="project" value="InterPro"/>
</dbReference>
<keyword evidence="4" id="KW-0249">Electron transport</keyword>
<keyword evidence="1" id="KW-0813">Transport</keyword>
<dbReference type="InterPro" id="IPR011042">
    <property type="entry name" value="6-blade_b-propeller_TolB-like"/>
</dbReference>
<dbReference type="PROSITE" id="PS50093">
    <property type="entry name" value="PKD"/>
    <property type="match status" value="1"/>
</dbReference>
<reference evidence="11" key="1">
    <citation type="submission" date="2022-01" db="EMBL/GenBank/DDBJ databases">
        <title>Novel species in genus Dyadobacter.</title>
        <authorList>
            <person name="Ma C."/>
        </authorList>
    </citation>
    <scope>NUCLEOTIDE SEQUENCE</scope>
    <source>
        <strain evidence="11">CY357</strain>
    </source>
</reference>
<dbReference type="InterPro" id="IPR000601">
    <property type="entry name" value="PKD_dom"/>
</dbReference>
<feature type="binding site" description="covalent" evidence="6">
    <location>
        <position position="666"/>
    </location>
    <ligand>
        <name>heme c</name>
        <dbReference type="ChEBI" id="CHEBI:61717"/>
    </ligand>
</feature>
<evidence type="ECO:0000256" key="6">
    <source>
        <dbReference type="PIRSR" id="PIRSR602324-1"/>
    </source>
</evidence>
<dbReference type="Pfam" id="PF00034">
    <property type="entry name" value="Cytochrom_C"/>
    <property type="match status" value="1"/>
</dbReference>
<dbReference type="Proteomes" id="UP001139411">
    <property type="component" value="Unassembled WGS sequence"/>
</dbReference>
<feature type="binding site" description="covalent" evidence="6">
    <location>
        <position position="715"/>
    </location>
    <ligand>
        <name>heme c</name>
        <dbReference type="ChEBI" id="CHEBI:61717"/>
    </ligand>
</feature>
<evidence type="ECO:0000256" key="2">
    <source>
        <dbReference type="ARBA" id="ARBA00022617"/>
    </source>
</evidence>
<feature type="signal peptide" evidence="8">
    <location>
        <begin position="1"/>
        <end position="35"/>
    </location>
</feature>
<feature type="region of interest" description="Disordered" evidence="7">
    <location>
        <begin position="199"/>
        <end position="229"/>
    </location>
</feature>
<dbReference type="InterPro" id="IPR012938">
    <property type="entry name" value="Glc/Sorbosone_DH"/>
</dbReference>
<feature type="binding site" description="covalent" evidence="6">
    <location>
        <position position="670"/>
    </location>
    <ligand>
        <name>heme c</name>
        <dbReference type="ChEBI" id="CHEBI:61717"/>
    </ligand>
</feature>
<dbReference type="CDD" id="cd00146">
    <property type="entry name" value="PKD"/>
    <property type="match status" value="1"/>
</dbReference>
<dbReference type="SUPFAM" id="SSF46626">
    <property type="entry name" value="Cytochrome c"/>
    <property type="match status" value="1"/>
</dbReference>
<dbReference type="InterPro" id="IPR036909">
    <property type="entry name" value="Cyt_c-like_dom_sf"/>
</dbReference>
<feature type="compositionally biased region" description="Basic and acidic residues" evidence="7">
    <location>
        <begin position="206"/>
        <end position="218"/>
    </location>
</feature>
<dbReference type="SUPFAM" id="SSF49299">
    <property type="entry name" value="PKD domain"/>
    <property type="match status" value="1"/>
</dbReference>
<comment type="caution">
    <text evidence="11">The sequence shown here is derived from an EMBL/GenBank/DDBJ whole genome shotgun (WGS) entry which is preliminary data.</text>
</comment>
<dbReference type="InterPro" id="IPR011041">
    <property type="entry name" value="Quinoprot_gluc/sorb_DH_b-prop"/>
</dbReference>
<proteinExistence type="predicted"/>
<dbReference type="InterPro" id="IPR035986">
    <property type="entry name" value="PKD_dom_sf"/>
</dbReference>
<dbReference type="PRINTS" id="PR00606">
    <property type="entry name" value="CYTCHROMECID"/>
</dbReference>
<dbReference type="PANTHER" id="PTHR19328">
    <property type="entry name" value="HEDGEHOG-INTERACTING PROTEIN"/>
    <property type="match status" value="1"/>
</dbReference>
<accession>A0A9X1QBT8</accession>
<dbReference type="Gene3D" id="2.120.10.30">
    <property type="entry name" value="TolB, C-terminal domain"/>
    <property type="match status" value="1"/>
</dbReference>
<name>A0A9X1QBT8_9BACT</name>
<dbReference type="SMART" id="SM00089">
    <property type="entry name" value="PKD"/>
    <property type="match status" value="1"/>
</dbReference>
<keyword evidence="5 6" id="KW-0408">Iron</keyword>
<dbReference type="GO" id="GO:0005506">
    <property type="term" value="F:iron ion binding"/>
    <property type="evidence" value="ECO:0007669"/>
    <property type="project" value="InterPro"/>
</dbReference>
<dbReference type="Pfam" id="PF07995">
    <property type="entry name" value="GSDH"/>
    <property type="match status" value="1"/>
</dbReference>
<keyword evidence="3 6" id="KW-0479">Metal-binding</keyword>
<feature type="chain" id="PRO_5040771979" evidence="8">
    <location>
        <begin position="36"/>
        <end position="913"/>
    </location>
</feature>
<keyword evidence="8" id="KW-0732">Signal</keyword>
<dbReference type="PROSITE" id="PS51007">
    <property type="entry name" value="CYTC"/>
    <property type="match status" value="1"/>
</dbReference>
<keyword evidence="2 6" id="KW-0349">Heme</keyword>
<feature type="domain" description="PKD" evidence="9">
    <location>
        <begin position="490"/>
        <end position="574"/>
    </location>
</feature>
<gene>
    <name evidence="11" type="ORF">L0661_07605</name>
</gene>
<dbReference type="RefSeq" id="WP_235177348.1">
    <property type="nucleotide sequence ID" value="NZ_JAKFFV010000004.1"/>
</dbReference>
<dbReference type="SUPFAM" id="SSF50952">
    <property type="entry name" value="Soluble quinoprotein glucose dehydrogenase"/>
    <property type="match status" value="1"/>
</dbReference>
<dbReference type="Gene3D" id="2.60.40.10">
    <property type="entry name" value="Immunoglobulins"/>
    <property type="match status" value="1"/>
</dbReference>
<organism evidence="11 12">
    <name type="scientific">Dyadobacter chenhuakuii</name>
    <dbReference type="NCBI Taxonomy" id="2909339"/>
    <lineage>
        <taxon>Bacteria</taxon>
        <taxon>Pseudomonadati</taxon>
        <taxon>Bacteroidota</taxon>
        <taxon>Cytophagia</taxon>
        <taxon>Cytophagales</taxon>
        <taxon>Spirosomataceae</taxon>
        <taxon>Dyadobacter</taxon>
    </lineage>
</organism>
<evidence type="ECO:0000259" key="9">
    <source>
        <dbReference type="PROSITE" id="PS50093"/>
    </source>
</evidence>
<sequence length="913" mass="100348">MSKSDNFCNRYAVLKPSMLFSALLSLLFSTESLLAQTPKKPESNRFTKVVLAQRLEEPMQFQILKDGRVLYAERKGKLKVYDPKSQAMETVAEFAVSTKYVNKAGEVTEGEDGMQGVILDPDYEKNHWIYIYYSLAGDEAKNVLVRYEWHGKELLESSRKVVLEVPVQREECCHVGGGMLFDKDKNLYLTTGDNTFSRASDGFAPLDERPGESPRDSQKSSPNTNDLRGKILRIHPEPDGTYTIPKGNLFPPGTPQTKPEIYTMGNRNPWRPTIDSKTGWLYWGEVGPDGSRDDLEKRGPQSYDEFNRAKGPGFYGWPYFVANNKAYVKYDFATKVSGAPFDPAHPVNNSPNSTGLKELPAAQPAFIWYSKAQSQEFPLMESGGNSAVGGPVFRKDDFKNASRIFPDYYEGKWFITDWVRGWINVVEMDENGEYKSMGRFLPDLKLKGPIDMKFGPDGDLYVLEYGNGYFKDNPEAELIRIEYNSGNRKPLVEASASKTAGALPMQVTLSSEGTKDFDEDDALQYEWVVSKNKAVFKTLKEANPSITFTTPGTYQATLTVTDKAGEKNTKSVEIKAGNEPPVVEFKITKGNSTFYFPGKSIDYEVRVSDKEDGSLANKKIAPSQVSVSTNYLSEGFNLTRIAQKQMSVDASAQYATAISLINNGDCKACHAIKEKVLGPSFTAISAKYKGDPTAVAGLSKKILNGGSGVWGDAFMPAHPTMAESDVKGIVRYIMSLSDAPKPAKTLPVRGSYTTIVPKGDTEGSFIFRAAYADRGTKTASSQSSEATLVLRNPMVSVALADQVKDISFNNDSTMAFMRNSGAFFRLKGTDLTGIKHIEIVRASGRNAPTPPLGTIEARAGSADGVLLGKFSGEYSDKMMLDIAAGAASGVKDVYFVFTGAPIRIKAVRFGAGD</sequence>
<evidence type="ECO:0000313" key="11">
    <source>
        <dbReference type="EMBL" id="MCF2498164.1"/>
    </source>
</evidence>
<evidence type="ECO:0000256" key="4">
    <source>
        <dbReference type="ARBA" id="ARBA00022982"/>
    </source>
</evidence>
<dbReference type="GO" id="GO:0009055">
    <property type="term" value="F:electron transfer activity"/>
    <property type="evidence" value="ECO:0007669"/>
    <property type="project" value="InterPro"/>
</dbReference>
<evidence type="ECO:0000256" key="3">
    <source>
        <dbReference type="ARBA" id="ARBA00022723"/>
    </source>
</evidence>
<dbReference type="InterPro" id="IPR009056">
    <property type="entry name" value="Cyt_c-like_dom"/>
</dbReference>
<evidence type="ECO:0000256" key="7">
    <source>
        <dbReference type="SAM" id="MobiDB-lite"/>
    </source>
</evidence>
<evidence type="ECO:0000256" key="5">
    <source>
        <dbReference type="ARBA" id="ARBA00023004"/>
    </source>
</evidence>
<dbReference type="CDD" id="cd04084">
    <property type="entry name" value="CBM6_xylanase-like"/>
    <property type="match status" value="1"/>
</dbReference>
<evidence type="ECO:0000313" key="12">
    <source>
        <dbReference type="Proteomes" id="UP001139411"/>
    </source>
</evidence>
<evidence type="ECO:0000256" key="8">
    <source>
        <dbReference type="SAM" id="SignalP"/>
    </source>
</evidence>
<dbReference type="Pfam" id="PF18911">
    <property type="entry name" value="PKD_4"/>
    <property type="match status" value="1"/>
</dbReference>
<dbReference type="EMBL" id="JAKFFV010000004">
    <property type="protein sequence ID" value="MCF2498164.1"/>
    <property type="molecule type" value="Genomic_DNA"/>
</dbReference>
<feature type="domain" description="Cytochrome c" evidence="10">
    <location>
        <begin position="653"/>
        <end position="737"/>
    </location>
</feature>
<evidence type="ECO:0000259" key="10">
    <source>
        <dbReference type="PROSITE" id="PS51007"/>
    </source>
</evidence>